<sequence length="91" mass="10661">MNTTVTRTVRQTTPPHDQLPVLRPTRRAGLLDRAALHLGVALIRWGRRPGRELARYERLANAHELALLQRELERTRRQSERERSYALARLM</sequence>
<feature type="region of interest" description="Disordered" evidence="1">
    <location>
        <begin position="1"/>
        <end position="21"/>
    </location>
</feature>
<reference evidence="3" key="1">
    <citation type="submission" date="2018-09" db="EMBL/GenBank/DDBJ databases">
        <title>Genome sequencing of strain 2DFWR-13.</title>
        <authorList>
            <person name="Heo J."/>
            <person name="Kim S.-J."/>
            <person name="Kwon S.-W."/>
        </authorList>
    </citation>
    <scope>NUCLEOTIDE SEQUENCE [LARGE SCALE GENOMIC DNA]</scope>
    <source>
        <strain evidence="3">2DFWR-13</strain>
    </source>
</reference>
<accession>A0A387B7Z1</accession>
<evidence type="ECO:0000313" key="2">
    <source>
        <dbReference type="EMBL" id="AYF98463.1"/>
    </source>
</evidence>
<dbReference type="RefSeq" id="WP_120762810.1">
    <property type="nucleotide sequence ID" value="NZ_CP032630.1"/>
</dbReference>
<organism evidence="2 3">
    <name type="scientific">Protaetiibacter intestinalis</name>
    <dbReference type="NCBI Taxonomy" id="2419774"/>
    <lineage>
        <taxon>Bacteria</taxon>
        <taxon>Bacillati</taxon>
        <taxon>Actinomycetota</taxon>
        <taxon>Actinomycetes</taxon>
        <taxon>Micrococcales</taxon>
        <taxon>Microbacteriaceae</taxon>
        <taxon>Protaetiibacter</taxon>
    </lineage>
</organism>
<dbReference type="KEGG" id="lyd:D7I47_09480"/>
<evidence type="ECO:0000256" key="1">
    <source>
        <dbReference type="SAM" id="MobiDB-lite"/>
    </source>
</evidence>
<keyword evidence="3" id="KW-1185">Reference proteome</keyword>
<proteinExistence type="predicted"/>
<name>A0A387B7Z1_9MICO</name>
<gene>
    <name evidence="2" type="ORF">D7I47_09480</name>
</gene>
<dbReference type="AlphaFoldDB" id="A0A387B7Z1"/>
<feature type="compositionally biased region" description="Low complexity" evidence="1">
    <location>
        <begin position="1"/>
        <end position="13"/>
    </location>
</feature>
<dbReference type="Proteomes" id="UP000278886">
    <property type="component" value="Chromosome"/>
</dbReference>
<protein>
    <submittedName>
        <fullName evidence="2">Uncharacterized protein</fullName>
    </submittedName>
</protein>
<evidence type="ECO:0000313" key="3">
    <source>
        <dbReference type="Proteomes" id="UP000278886"/>
    </source>
</evidence>
<dbReference type="EMBL" id="CP032630">
    <property type="protein sequence ID" value="AYF98463.1"/>
    <property type="molecule type" value="Genomic_DNA"/>
</dbReference>
<dbReference type="OrthoDB" id="5126377at2"/>